<sequence>MKIAVWDTYVTRKDGKIMHFDILVDEDTKNAEEVFEYGKKYLKSVAQEGQELSSKECRFCHIDKAPIEIENQVRENGFSIIEMENCN</sequence>
<dbReference type="Gene3D" id="3.10.510.10">
    <property type="entry name" value="NE1680-like"/>
    <property type="match status" value="1"/>
</dbReference>
<organism evidence="1 2">
    <name type="scientific">Flavobacterium reichenbachii</name>
    <dbReference type="NCBI Taxonomy" id="362418"/>
    <lineage>
        <taxon>Bacteria</taxon>
        <taxon>Pseudomonadati</taxon>
        <taxon>Bacteroidota</taxon>
        <taxon>Flavobacteriia</taxon>
        <taxon>Flavobacteriales</taxon>
        <taxon>Flavobacteriaceae</taxon>
        <taxon>Flavobacterium</taxon>
    </lineage>
</organism>
<dbReference type="Pfam" id="PF09630">
    <property type="entry name" value="DUF2024"/>
    <property type="match status" value="1"/>
</dbReference>
<evidence type="ECO:0000313" key="1">
    <source>
        <dbReference type="EMBL" id="KFF04191.1"/>
    </source>
</evidence>
<evidence type="ECO:0000313" key="2">
    <source>
        <dbReference type="Proteomes" id="UP000028715"/>
    </source>
</evidence>
<dbReference type="InterPro" id="IPR023122">
    <property type="entry name" value="NE1680-like_sf"/>
</dbReference>
<dbReference type="SUPFAM" id="SSF160766">
    <property type="entry name" value="NE1680-like"/>
    <property type="match status" value="1"/>
</dbReference>
<dbReference type="AlphaFoldDB" id="A0A085ZIC7"/>
<keyword evidence="2" id="KW-1185">Reference proteome</keyword>
<comment type="caution">
    <text evidence="1">The sequence shown here is derived from an EMBL/GenBank/DDBJ whole genome shotgun (WGS) entry which is preliminary data.</text>
</comment>
<evidence type="ECO:0008006" key="3">
    <source>
        <dbReference type="Google" id="ProtNLM"/>
    </source>
</evidence>
<reference evidence="1 2" key="1">
    <citation type="submission" date="2014-07" db="EMBL/GenBank/DDBJ databases">
        <title>Genome of Flavobacterium reichenbachii LMG 25512.</title>
        <authorList>
            <person name="Stropko S.J."/>
            <person name="Pipes S.E."/>
            <person name="Newman J.D."/>
        </authorList>
    </citation>
    <scope>NUCLEOTIDE SEQUENCE [LARGE SCALE GENOMIC DNA]</scope>
    <source>
        <strain evidence="1 2">LMG 25512</strain>
    </source>
</reference>
<dbReference type="RefSeq" id="WP_035687616.1">
    <property type="nucleotide sequence ID" value="NZ_JPRL01000001.1"/>
</dbReference>
<proteinExistence type="predicted"/>
<dbReference type="OrthoDB" id="9795699at2"/>
<protein>
    <recommendedName>
        <fullName evidence="3">DUF2024 domain-containing protein</fullName>
    </recommendedName>
</protein>
<dbReference type="eggNOG" id="ENOG503320J">
    <property type="taxonomic scope" value="Bacteria"/>
</dbReference>
<name>A0A085ZIC7_9FLAO</name>
<dbReference type="Proteomes" id="UP000028715">
    <property type="component" value="Unassembled WGS sequence"/>
</dbReference>
<accession>A0A085ZIC7</accession>
<gene>
    <name evidence="1" type="ORF">IW19_01030</name>
</gene>
<dbReference type="EMBL" id="JPRL01000001">
    <property type="protein sequence ID" value="KFF04191.1"/>
    <property type="molecule type" value="Genomic_DNA"/>
</dbReference>
<dbReference type="STRING" id="362418.IW19_01030"/>
<dbReference type="InterPro" id="IPR018592">
    <property type="entry name" value="DUF2024"/>
</dbReference>